<dbReference type="InterPro" id="IPR034595">
    <property type="entry name" value="NDUFAF8"/>
</dbReference>
<reference evidence="1 2" key="1">
    <citation type="journal article" date="2023" name="Sci. Data">
        <title>Genome assembly of the Korean intertidal mud-creeper Batillaria attramentaria.</title>
        <authorList>
            <person name="Patra A.K."/>
            <person name="Ho P.T."/>
            <person name="Jun S."/>
            <person name="Lee S.J."/>
            <person name="Kim Y."/>
            <person name="Won Y.J."/>
        </authorList>
    </citation>
    <scope>NUCLEOTIDE SEQUENCE [LARGE SCALE GENOMIC DNA]</scope>
    <source>
        <strain evidence="1">Wonlab-2016</strain>
    </source>
</reference>
<dbReference type="Proteomes" id="UP001519460">
    <property type="component" value="Unassembled WGS sequence"/>
</dbReference>
<comment type="caution">
    <text evidence="1">The sequence shown here is derived from an EMBL/GenBank/DDBJ whole genome shotgun (WGS) entry which is preliminary data.</text>
</comment>
<dbReference type="EMBL" id="JACVVK020000109">
    <property type="protein sequence ID" value="KAK7491839.1"/>
    <property type="molecule type" value="Genomic_DNA"/>
</dbReference>
<accession>A0ABD0KXF8</accession>
<dbReference type="PANTHER" id="PTHR34561">
    <property type="entry name" value="NADH DEHYDROGENASE [UBIQUINONE] 1 ALPHA SUBCOMPLEX ASSEMBLY FACTOR 8"/>
    <property type="match status" value="1"/>
</dbReference>
<name>A0ABD0KXF8_9CAEN</name>
<organism evidence="1 2">
    <name type="scientific">Batillaria attramentaria</name>
    <dbReference type="NCBI Taxonomy" id="370345"/>
    <lineage>
        <taxon>Eukaryota</taxon>
        <taxon>Metazoa</taxon>
        <taxon>Spiralia</taxon>
        <taxon>Lophotrochozoa</taxon>
        <taxon>Mollusca</taxon>
        <taxon>Gastropoda</taxon>
        <taxon>Caenogastropoda</taxon>
        <taxon>Sorbeoconcha</taxon>
        <taxon>Cerithioidea</taxon>
        <taxon>Batillariidae</taxon>
        <taxon>Batillaria</taxon>
    </lineage>
</organism>
<proteinExistence type="predicted"/>
<evidence type="ECO:0000313" key="1">
    <source>
        <dbReference type="EMBL" id="KAK7491839.1"/>
    </source>
</evidence>
<keyword evidence="2" id="KW-1185">Reference proteome</keyword>
<sequence>MASTIRHGLKFLVSTRTTEGKQRKSIKCGRCHRPVCYPVRGLALLHEFYAAVRVWFRFGVGIQSDGHPDALLSVAVVCYTKPKQNFKGRDPQSPTKWLAVRSLRSWHTLGESSNSVSVLGVFEVPAMSKSVASARQRMQQYPQALLQCPAQALAYGKCVAAKENVTKHVCDKEFQALKECIQNAVSTDKKQAVFPYHV</sequence>
<gene>
    <name evidence="1" type="ORF">BaRGS_00016858</name>
</gene>
<dbReference type="AlphaFoldDB" id="A0ABD0KXF8"/>
<evidence type="ECO:0008006" key="3">
    <source>
        <dbReference type="Google" id="ProtNLM"/>
    </source>
</evidence>
<dbReference type="PANTHER" id="PTHR34561:SF1">
    <property type="entry name" value="NADH DEHYDROGENASE [UBIQUINONE] 1 ALPHA SUBCOMPLEX ASSEMBLY FACTOR 8"/>
    <property type="match status" value="1"/>
</dbReference>
<protein>
    <recommendedName>
        <fullName evidence="3">IMS import disulfide relay-system CHCH-CHCH-like Cx9C domain-containing protein</fullName>
    </recommendedName>
</protein>
<evidence type="ECO:0000313" key="2">
    <source>
        <dbReference type="Proteomes" id="UP001519460"/>
    </source>
</evidence>